<evidence type="ECO:0000256" key="1">
    <source>
        <dbReference type="ARBA" id="ARBA00006756"/>
    </source>
</evidence>
<evidence type="ECO:0000259" key="5">
    <source>
        <dbReference type="Pfam" id="PF03081"/>
    </source>
</evidence>
<keyword evidence="3" id="KW-0653">Protein transport</keyword>
<name>A0ABQ4WC60_9ASTR</name>
<feature type="domain" description="Exocyst complex subunit Exo70 C-terminal" evidence="5">
    <location>
        <begin position="240"/>
        <end position="465"/>
    </location>
</feature>
<sequence>MRGLQFTSKASSPTNSYAESPARTPLSPMSTSSHNRTFSATMMEVDLLYAEEIIKRWDLDSSSYTKLDYLFSGDRREAREFVKSVKRLQSAMHFFVSESASSVKIIHAQKLMQVAMKRLEKEFYRILSSNRDYLDSESVSNRSSRARSSVSDDDNASEEDDTNSSVSDTERAIVSDMVMVDLKSIAECMISSGYGKECAKIYKIIRRSIVDETLYNLGIKKYTFNQINKMDWETMEPKIKTWLHAEKVAIKSLFYGERILCDYVFSSSDKIREACFSDICKERATALFEFPELVAKSKKTMERMFRTLDLYNTISDQWPEIEMIFSFESMAIVRTQAVTSLVKLGDTVRSMLSDFEAAIQKETLKTPVHGGGIHPLTRYVMNYLVFLSDYSISLSDILADWPIQVQSPLPESYFSSDNLYESSSVSARFAWLVLVLLCKIDAAAEHYKDVAQSYLFLVNNLNYVVFKNPIADGLTIEVARNSFRRFNLEFNKAYKKQSSWVISDPKIRDQIKISVAKKILPSYKMFYERYREVFLGADSVVRFAPDDLGNHLSELFHGTGAPGSVSTSLHSSSSSSSSLSRSH</sequence>
<reference evidence="6" key="1">
    <citation type="journal article" date="2022" name="Int. J. Mol. Sci.">
        <title>Draft Genome of Tanacetum Coccineum: Genomic Comparison of Closely Related Tanacetum-Family Plants.</title>
        <authorList>
            <person name="Yamashiro T."/>
            <person name="Shiraishi A."/>
            <person name="Nakayama K."/>
            <person name="Satake H."/>
        </authorList>
    </citation>
    <scope>NUCLEOTIDE SEQUENCE</scope>
</reference>
<dbReference type="Proteomes" id="UP001151760">
    <property type="component" value="Unassembled WGS sequence"/>
</dbReference>
<organism evidence="6 7">
    <name type="scientific">Tanacetum coccineum</name>
    <dbReference type="NCBI Taxonomy" id="301880"/>
    <lineage>
        <taxon>Eukaryota</taxon>
        <taxon>Viridiplantae</taxon>
        <taxon>Streptophyta</taxon>
        <taxon>Embryophyta</taxon>
        <taxon>Tracheophyta</taxon>
        <taxon>Spermatophyta</taxon>
        <taxon>Magnoliopsida</taxon>
        <taxon>eudicotyledons</taxon>
        <taxon>Gunneridae</taxon>
        <taxon>Pentapetalae</taxon>
        <taxon>asterids</taxon>
        <taxon>campanulids</taxon>
        <taxon>Asterales</taxon>
        <taxon>Asteraceae</taxon>
        <taxon>Asteroideae</taxon>
        <taxon>Anthemideae</taxon>
        <taxon>Anthemidinae</taxon>
        <taxon>Tanacetum</taxon>
    </lineage>
</organism>
<feature type="region of interest" description="Disordered" evidence="4">
    <location>
        <begin position="1"/>
        <end position="33"/>
    </location>
</feature>
<comment type="caution">
    <text evidence="6">The sequence shown here is derived from an EMBL/GenBank/DDBJ whole genome shotgun (WGS) entry which is preliminary data.</text>
</comment>
<gene>
    <name evidence="6" type="ORF">Tco_0600531</name>
</gene>
<keyword evidence="3" id="KW-0268">Exocytosis</keyword>
<dbReference type="PANTHER" id="PTHR12542">
    <property type="entry name" value="EXOCYST COMPLEX PROTEIN EXO70"/>
    <property type="match status" value="1"/>
</dbReference>
<dbReference type="InterPro" id="IPR046364">
    <property type="entry name" value="Exo70_C"/>
</dbReference>
<dbReference type="SUPFAM" id="SSF74788">
    <property type="entry name" value="Cullin repeat-like"/>
    <property type="match status" value="1"/>
</dbReference>
<evidence type="ECO:0000256" key="2">
    <source>
        <dbReference type="ARBA" id="ARBA00022448"/>
    </source>
</evidence>
<feature type="domain" description="Exocyst complex subunit Exo70 C-terminal" evidence="5">
    <location>
        <begin position="479"/>
        <end position="554"/>
    </location>
</feature>
<dbReference type="PANTHER" id="PTHR12542:SF17">
    <property type="entry name" value="EXOCYST SUBUNIT EXO70 FAMILY PROTEIN"/>
    <property type="match status" value="1"/>
</dbReference>
<accession>A0ABQ4WC60</accession>
<feature type="region of interest" description="Disordered" evidence="4">
    <location>
        <begin position="561"/>
        <end position="583"/>
    </location>
</feature>
<proteinExistence type="inferred from homology"/>
<dbReference type="InterPro" id="IPR016159">
    <property type="entry name" value="Cullin_repeat-like_dom_sf"/>
</dbReference>
<dbReference type="Gene3D" id="1.20.1280.170">
    <property type="entry name" value="Exocyst complex component Exo70"/>
    <property type="match status" value="2"/>
</dbReference>
<comment type="similarity">
    <text evidence="1 3">Belongs to the EXO70 family.</text>
</comment>
<feature type="region of interest" description="Disordered" evidence="4">
    <location>
        <begin position="138"/>
        <end position="168"/>
    </location>
</feature>
<feature type="compositionally biased region" description="Acidic residues" evidence="4">
    <location>
        <begin position="151"/>
        <end position="162"/>
    </location>
</feature>
<feature type="compositionally biased region" description="Low complexity" evidence="4">
    <location>
        <begin position="564"/>
        <end position="583"/>
    </location>
</feature>
<reference evidence="6" key="2">
    <citation type="submission" date="2022-01" db="EMBL/GenBank/DDBJ databases">
        <authorList>
            <person name="Yamashiro T."/>
            <person name="Shiraishi A."/>
            <person name="Satake H."/>
            <person name="Nakayama K."/>
        </authorList>
    </citation>
    <scope>NUCLEOTIDE SEQUENCE</scope>
</reference>
<dbReference type="Pfam" id="PF20669">
    <property type="entry name" value="Exo70_N"/>
    <property type="match status" value="1"/>
</dbReference>
<feature type="compositionally biased region" description="Polar residues" evidence="4">
    <location>
        <begin position="1"/>
        <end position="18"/>
    </location>
</feature>
<dbReference type="EMBL" id="BQNB010008512">
    <property type="protein sequence ID" value="GJS50410.1"/>
    <property type="molecule type" value="Genomic_DNA"/>
</dbReference>
<protein>
    <recommendedName>
        <fullName evidence="3">Exocyst subunit Exo70 family protein</fullName>
    </recommendedName>
</protein>
<keyword evidence="7" id="KW-1185">Reference proteome</keyword>
<evidence type="ECO:0000256" key="4">
    <source>
        <dbReference type="SAM" id="MobiDB-lite"/>
    </source>
</evidence>
<keyword evidence="2 3" id="KW-0813">Transport</keyword>
<dbReference type="Pfam" id="PF03081">
    <property type="entry name" value="Exo70_C"/>
    <property type="match status" value="2"/>
</dbReference>
<feature type="compositionally biased region" description="Low complexity" evidence="4">
    <location>
        <begin position="138"/>
        <end position="149"/>
    </location>
</feature>
<comment type="function">
    <text evidence="3">Component of the exocyst complex.</text>
</comment>
<dbReference type="InterPro" id="IPR004140">
    <property type="entry name" value="Exo70"/>
</dbReference>
<evidence type="ECO:0000256" key="3">
    <source>
        <dbReference type="RuleBase" id="RU365026"/>
    </source>
</evidence>
<evidence type="ECO:0000313" key="7">
    <source>
        <dbReference type="Proteomes" id="UP001151760"/>
    </source>
</evidence>
<evidence type="ECO:0000313" key="6">
    <source>
        <dbReference type="EMBL" id="GJS50410.1"/>
    </source>
</evidence>